<dbReference type="AlphaFoldDB" id="A0A3D9V5N6"/>
<dbReference type="RefSeq" id="WP_115850603.1">
    <property type="nucleotide sequence ID" value="NZ_QTUC01000001.1"/>
</dbReference>
<dbReference type="GO" id="GO:0016020">
    <property type="term" value="C:membrane"/>
    <property type="evidence" value="ECO:0007669"/>
    <property type="project" value="TreeGrafter"/>
</dbReference>
<dbReference type="OrthoDB" id="5241618at2"/>
<dbReference type="Proteomes" id="UP000256485">
    <property type="component" value="Unassembled WGS sequence"/>
</dbReference>
<dbReference type="SMART" id="SM00563">
    <property type="entry name" value="PlsC"/>
    <property type="match status" value="1"/>
</dbReference>
<dbReference type="PANTHER" id="PTHR22753:SF14">
    <property type="entry name" value="MONOACYLGLYCEROL_DIACYLGLYCEROL O-ACYLTRANSFERASE"/>
    <property type="match status" value="1"/>
</dbReference>
<dbReference type="EMBL" id="QTUC01000001">
    <property type="protein sequence ID" value="REF37078.1"/>
    <property type="molecule type" value="Genomic_DNA"/>
</dbReference>
<dbReference type="CDD" id="cd07987">
    <property type="entry name" value="LPLAT_MGAT-like"/>
    <property type="match status" value="1"/>
</dbReference>
<protein>
    <submittedName>
        <fullName evidence="2">1-acyl-sn-glycerol-3-phosphate acyltransferase</fullName>
    </submittedName>
</protein>
<gene>
    <name evidence="2" type="ORF">DFJ64_2514</name>
</gene>
<keyword evidence="2" id="KW-0808">Transferase</keyword>
<reference evidence="2 3" key="1">
    <citation type="submission" date="2018-08" db="EMBL/GenBank/DDBJ databases">
        <title>Sequencing the genomes of 1000 actinobacteria strains.</title>
        <authorList>
            <person name="Klenk H.-P."/>
        </authorList>
    </citation>
    <scope>NUCLEOTIDE SEQUENCE [LARGE SCALE GENOMIC DNA]</scope>
    <source>
        <strain evidence="2 3">DSM 22891</strain>
    </source>
</reference>
<keyword evidence="2" id="KW-0012">Acyltransferase</keyword>
<name>A0A3D9V5N6_THECX</name>
<evidence type="ECO:0000313" key="2">
    <source>
        <dbReference type="EMBL" id="REF37078.1"/>
    </source>
</evidence>
<keyword evidence="3" id="KW-1185">Reference proteome</keyword>
<accession>A0A3D9V5N6</accession>
<dbReference type="SUPFAM" id="SSF69593">
    <property type="entry name" value="Glycerol-3-phosphate (1)-acyltransferase"/>
    <property type="match status" value="1"/>
</dbReference>
<organism evidence="2 3">
    <name type="scientific">Thermasporomyces composti</name>
    <dbReference type="NCBI Taxonomy" id="696763"/>
    <lineage>
        <taxon>Bacteria</taxon>
        <taxon>Bacillati</taxon>
        <taxon>Actinomycetota</taxon>
        <taxon>Actinomycetes</taxon>
        <taxon>Propionibacteriales</taxon>
        <taxon>Nocardioidaceae</taxon>
        <taxon>Thermasporomyces</taxon>
    </lineage>
</organism>
<dbReference type="GO" id="GO:0016746">
    <property type="term" value="F:acyltransferase activity"/>
    <property type="evidence" value="ECO:0007669"/>
    <property type="project" value="UniProtKB-KW"/>
</dbReference>
<dbReference type="InterPro" id="IPR002123">
    <property type="entry name" value="Plipid/glycerol_acylTrfase"/>
</dbReference>
<comment type="caution">
    <text evidence="2">The sequence shown here is derived from an EMBL/GenBank/DDBJ whole genome shotgun (WGS) entry which is preliminary data.</text>
</comment>
<evidence type="ECO:0000259" key="1">
    <source>
        <dbReference type="SMART" id="SM00563"/>
    </source>
</evidence>
<feature type="domain" description="Phospholipid/glycerol acyltransferase" evidence="1">
    <location>
        <begin position="122"/>
        <end position="241"/>
    </location>
</feature>
<sequence>MADSSEAKVIPIRASRGREENGQFRGAHERVSFSATDLLLGALGMAARGVAARTLGEGWQSKVASGLAFLRRRLTGDYEVDDFGFDPDLTENVLLSVLRPLYQTWFRAEARGIENIPAVGGALIVANHSGTLPLDGLMIHVAVHDNHPAHRHIRLLGADLVFRLPFVSELARKGGTTLACAQDAERLLRSGELVAVFPEGYKGLGKPFSERYKLQRFGRGGFVAAALRSGVPIIPCSIVGAEEAYPMLGNIEPLARLFGLPYMPVTPTFPWLGLLGLVPLPSKWIIEFSEPVPTDGYEPEAAEDPMLVFDLTDQVRETIQHTLYALLLDRPDAF</sequence>
<proteinExistence type="predicted"/>
<evidence type="ECO:0000313" key="3">
    <source>
        <dbReference type="Proteomes" id="UP000256485"/>
    </source>
</evidence>
<dbReference type="PANTHER" id="PTHR22753">
    <property type="entry name" value="TRANSMEMBRANE PROTEIN 68"/>
    <property type="match status" value="1"/>
</dbReference>
<dbReference type="Pfam" id="PF01553">
    <property type="entry name" value="Acyltransferase"/>
    <property type="match status" value="1"/>
</dbReference>